<evidence type="ECO:0000313" key="5">
    <source>
        <dbReference type="Proteomes" id="UP001212841"/>
    </source>
</evidence>
<dbReference type="Pfam" id="PF13637">
    <property type="entry name" value="Ank_4"/>
    <property type="match status" value="1"/>
</dbReference>
<dbReference type="SUPFAM" id="SSF48403">
    <property type="entry name" value="Ankyrin repeat"/>
    <property type="match status" value="1"/>
</dbReference>
<dbReference type="InterPro" id="IPR036770">
    <property type="entry name" value="Ankyrin_rpt-contain_sf"/>
</dbReference>
<dbReference type="PANTHER" id="PTHR24189">
    <property type="entry name" value="MYOTROPHIN"/>
    <property type="match status" value="1"/>
</dbReference>
<dbReference type="PANTHER" id="PTHR24189:SF50">
    <property type="entry name" value="ANKYRIN REPEAT AND SOCS BOX PROTEIN 2"/>
    <property type="match status" value="1"/>
</dbReference>
<reference evidence="4" key="1">
    <citation type="submission" date="2020-05" db="EMBL/GenBank/DDBJ databases">
        <title>Phylogenomic resolution of chytrid fungi.</title>
        <authorList>
            <person name="Stajich J.E."/>
            <person name="Amses K."/>
            <person name="Simmons R."/>
            <person name="Seto K."/>
            <person name="Myers J."/>
            <person name="Bonds A."/>
            <person name="Quandt C.A."/>
            <person name="Barry K."/>
            <person name="Liu P."/>
            <person name="Grigoriev I."/>
            <person name="Longcore J.E."/>
            <person name="James T.Y."/>
        </authorList>
    </citation>
    <scope>NUCLEOTIDE SEQUENCE</scope>
    <source>
        <strain evidence="4">JEL0318</strain>
    </source>
</reference>
<accession>A0AAD5S7K1</accession>
<dbReference type="Gene3D" id="1.25.40.20">
    <property type="entry name" value="Ankyrin repeat-containing domain"/>
    <property type="match status" value="1"/>
</dbReference>
<sequence length="341" mass="36473">MPQWHGISSGVKNSEKILKKGVGWFKTVIRKLPPVYKPSLLQQAILEPNPLASLDSLLSSQHTHNLNACQFAPTPLSLATTLPAAESLPVIRVLLSKGADPNAGLTSPDNLGTPLHRACRIGSSEITKLLLDIPGIVVDAGKDTDLGTPLRLVNELIRDGDANNDKGGGSSWNSIKELLVASGADEIAGRPKEPVIEVVAMNFEKETKSSRIITMKDLLAASGEDLMTNQPEKDAAEKLVVVAEDKSDEQDEGVQGDILGASHEFTPSIVMDVQVDGKKEEGVIGGAPREAALMSLEVVVGEDDSQGKNEETRHDIHPAKAGKKTKSKKVKKMVKKLLAVF</sequence>
<gene>
    <name evidence="4" type="ORF">HK097_000276</name>
</gene>
<proteinExistence type="predicted"/>
<keyword evidence="2" id="KW-0040">ANK repeat</keyword>
<dbReference type="AlphaFoldDB" id="A0AAD5S7K1"/>
<organism evidence="4 5">
    <name type="scientific">Rhizophlyctis rosea</name>
    <dbReference type="NCBI Taxonomy" id="64517"/>
    <lineage>
        <taxon>Eukaryota</taxon>
        <taxon>Fungi</taxon>
        <taxon>Fungi incertae sedis</taxon>
        <taxon>Chytridiomycota</taxon>
        <taxon>Chytridiomycota incertae sedis</taxon>
        <taxon>Chytridiomycetes</taxon>
        <taxon>Rhizophlyctidales</taxon>
        <taxon>Rhizophlyctidaceae</taxon>
        <taxon>Rhizophlyctis</taxon>
    </lineage>
</organism>
<keyword evidence="1" id="KW-0677">Repeat</keyword>
<evidence type="ECO:0000256" key="2">
    <source>
        <dbReference type="ARBA" id="ARBA00023043"/>
    </source>
</evidence>
<keyword evidence="5" id="KW-1185">Reference proteome</keyword>
<evidence type="ECO:0000256" key="3">
    <source>
        <dbReference type="SAM" id="MobiDB-lite"/>
    </source>
</evidence>
<dbReference type="InterPro" id="IPR050745">
    <property type="entry name" value="Multifunctional_regulatory"/>
</dbReference>
<dbReference type="EMBL" id="JADGJD010001036">
    <property type="protein sequence ID" value="KAJ3047044.1"/>
    <property type="molecule type" value="Genomic_DNA"/>
</dbReference>
<protein>
    <recommendedName>
        <fullName evidence="6">Ankyrin</fullName>
    </recommendedName>
</protein>
<comment type="caution">
    <text evidence="4">The sequence shown here is derived from an EMBL/GenBank/DDBJ whole genome shotgun (WGS) entry which is preliminary data.</text>
</comment>
<evidence type="ECO:0000313" key="4">
    <source>
        <dbReference type="EMBL" id="KAJ3047044.1"/>
    </source>
</evidence>
<dbReference type="Proteomes" id="UP001212841">
    <property type="component" value="Unassembled WGS sequence"/>
</dbReference>
<name>A0AAD5S7K1_9FUNG</name>
<dbReference type="InterPro" id="IPR002110">
    <property type="entry name" value="Ankyrin_rpt"/>
</dbReference>
<feature type="compositionally biased region" description="Basic and acidic residues" evidence="3">
    <location>
        <begin position="305"/>
        <end position="318"/>
    </location>
</feature>
<evidence type="ECO:0000256" key="1">
    <source>
        <dbReference type="ARBA" id="ARBA00022737"/>
    </source>
</evidence>
<feature type="region of interest" description="Disordered" evidence="3">
    <location>
        <begin position="302"/>
        <end position="327"/>
    </location>
</feature>
<evidence type="ECO:0008006" key="6">
    <source>
        <dbReference type="Google" id="ProtNLM"/>
    </source>
</evidence>